<accession>A0A6H2GV91</accession>
<dbReference type="InterPro" id="IPR013785">
    <property type="entry name" value="Aldolase_TIM"/>
</dbReference>
<dbReference type="PIRSF" id="PIRSF016897">
    <property type="entry name" value="GlpP"/>
    <property type="match status" value="1"/>
</dbReference>
<dbReference type="EMBL" id="CP051428">
    <property type="protein sequence ID" value="QJC51086.1"/>
    <property type="molecule type" value="Genomic_DNA"/>
</dbReference>
<reference evidence="1 2" key="1">
    <citation type="submission" date="2020-04" db="EMBL/GenBank/DDBJ databases">
        <title>Novel Paenibacillus strain UniB2 isolated from commercial digestive syrup.</title>
        <authorList>
            <person name="Thorat V."/>
            <person name="Kirdat K."/>
            <person name="Tiwarekar B."/>
            <person name="Yadav A."/>
        </authorList>
    </citation>
    <scope>NUCLEOTIDE SEQUENCE [LARGE SCALE GENOMIC DNA]</scope>
    <source>
        <strain evidence="1 2">UniB2</strain>
    </source>
</reference>
<evidence type="ECO:0000313" key="2">
    <source>
        <dbReference type="Proteomes" id="UP000502136"/>
    </source>
</evidence>
<dbReference type="InterPro" id="IPR006699">
    <property type="entry name" value="GlpP"/>
</dbReference>
<protein>
    <submittedName>
        <fullName evidence="1">Glycerol-3-phosphate responsive antiterminator</fullName>
    </submittedName>
</protein>
<dbReference type="Pfam" id="PF04309">
    <property type="entry name" value="G3P_antiterm"/>
    <property type="match status" value="1"/>
</dbReference>
<dbReference type="RefSeq" id="WP_168906740.1">
    <property type="nucleotide sequence ID" value="NZ_CP051428.1"/>
</dbReference>
<proteinExistence type="predicted"/>
<dbReference type="PANTHER" id="PTHR35787">
    <property type="entry name" value="GLYCEROL UPTAKE OPERON ANTITERMINATOR REGULATORY PROTEIN"/>
    <property type="match status" value="1"/>
</dbReference>
<dbReference type="Gene3D" id="3.20.20.70">
    <property type="entry name" value="Aldolase class I"/>
    <property type="match status" value="1"/>
</dbReference>
<dbReference type="SUPFAM" id="SSF110391">
    <property type="entry name" value="GlpP-like"/>
    <property type="match status" value="1"/>
</dbReference>
<dbReference type="Proteomes" id="UP000502136">
    <property type="component" value="Chromosome"/>
</dbReference>
<sequence>MTAAAFRQRLREKRMIASVKEPRTIEQAAELSGRLGGVFLLTGHIGVLPSYVELLRRHGLPVFLHLEKLGGISTDPHGLDHLVRTVRPDGIISTKTGVIRAARKKGLLTVQRFFLVDTDGLANLESSLQQAEPDFVELMPARMPDVIARARAITPLPIITGGLLQEPEQGRLCLAEGAAAISSSRPALWKADYPLPPAAFRPSSPPVDTALTNRR</sequence>
<gene>
    <name evidence="1" type="ORF">HGI30_05595</name>
</gene>
<dbReference type="AlphaFoldDB" id="A0A6H2GV91"/>
<name>A0A6H2GV91_9BACL</name>
<keyword evidence="2" id="KW-1185">Reference proteome</keyword>
<dbReference type="KEGG" id="palr:HGI30_05595"/>
<dbReference type="GO" id="GO:0006071">
    <property type="term" value="P:glycerol metabolic process"/>
    <property type="evidence" value="ECO:0007669"/>
    <property type="project" value="InterPro"/>
</dbReference>
<dbReference type="GO" id="GO:0006355">
    <property type="term" value="P:regulation of DNA-templated transcription"/>
    <property type="evidence" value="ECO:0007669"/>
    <property type="project" value="InterPro"/>
</dbReference>
<dbReference type="PANTHER" id="PTHR35787:SF1">
    <property type="entry name" value="GLYCEROL UPTAKE OPERON ANTITERMINATOR REGULATORY PROTEIN"/>
    <property type="match status" value="1"/>
</dbReference>
<evidence type="ECO:0000313" key="1">
    <source>
        <dbReference type="EMBL" id="QJC51086.1"/>
    </source>
</evidence>
<organism evidence="1 2">
    <name type="scientific">Paenibacillus albicereus</name>
    <dbReference type="NCBI Taxonomy" id="2726185"/>
    <lineage>
        <taxon>Bacteria</taxon>
        <taxon>Bacillati</taxon>
        <taxon>Bacillota</taxon>
        <taxon>Bacilli</taxon>
        <taxon>Bacillales</taxon>
        <taxon>Paenibacillaceae</taxon>
        <taxon>Paenibacillus</taxon>
    </lineage>
</organism>